<dbReference type="EMBL" id="CAJOBI010126957">
    <property type="protein sequence ID" value="CAF4705891.1"/>
    <property type="molecule type" value="Genomic_DNA"/>
</dbReference>
<name>A0A8S3AGS8_9BILA</name>
<evidence type="ECO:0000313" key="5">
    <source>
        <dbReference type="Proteomes" id="UP000676336"/>
    </source>
</evidence>
<evidence type="ECO:0000313" key="2">
    <source>
        <dbReference type="EMBL" id="CAF4645966.1"/>
    </source>
</evidence>
<dbReference type="Proteomes" id="UP000681720">
    <property type="component" value="Unassembled WGS sequence"/>
</dbReference>
<evidence type="ECO:0000313" key="3">
    <source>
        <dbReference type="EMBL" id="CAF4665741.1"/>
    </source>
</evidence>
<feature type="non-terminal residue" evidence="4">
    <location>
        <position position="1"/>
    </location>
</feature>
<gene>
    <name evidence="2" type="ORF">GIL414_LOCUS40843</name>
    <name evidence="3" type="ORF">SMN809_LOCUS41686</name>
    <name evidence="4" type="ORF">SMN809_LOCUS43239</name>
</gene>
<dbReference type="EMBL" id="CAJOBI010118292">
    <property type="protein sequence ID" value="CAF4665741.1"/>
    <property type="molecule type" value="Genomic_DNA"/>
</dbReference>
<reference evidence="4" key="1">
    <citation type="submission" date="2021-02" db="EMBL/GenBank/DDBJ databases">
        <authorList>
            <person name="Nowell W R."/>
        </authorList>
    </citation>
    <scope>NUCLEOTIDE SEQUENCE</scope>
</reference>
<accession>A0A8S3AGS8</accession>
<protein>
    <submittedName>
        <fullName evidence="4">Uncharacterized protein</fullName>
    </submittedName>
</protein>
<proteinExistence type="predicted"/>
<keyword evidence="1" id="KW-0175">Coiled coil</keyword>
<organism evidence="4 5">
    <name type="scientific">Rotaria magnacalcarata</name>
    <dbReference type="NCBI Taxonomy" id="392030"/>
    <lineage>
        <taxon>Eukaryota</taxon>
        <taxon>Metazoa</taxon>
        <taxon>Spiralia</taxon>
        <taxon>Gnathifera</taxon>
        <taxon>Rotifera</taxon>
        <taxon>Eurotatoria</taxon>
        <taxon>Bdelloidea</taxon>
        <taxon>Philodinida</taxon>
        <taxon>Philodinidae</taxon>
        <taxon>Rotaria</taxon>
    </lineage>
</organism>
<evidence type="ECO:0000256" key="1">
    <source>
        <dbReference type="SAM" id="Coils"/>
    </source>
</evidence>
<dbReference type="AlphaFoldDB" id="A0A8S3AGS8"/>
<comment type="caution">
    <text evidence="4">The sequence shown here is derived from an EMBL/GenBank/DDBJ whole genome shotgun (WGS) entry which is preliminary data.</text>
</comment>
<evidence type="ECO:0000313" key="4">
    <source>
        <dbReference type="EMBL" id="CAF4705891.1"/>
    </source>
</evidence>
<sequence length="58" mass="6820">ASDLYTRLSLGITQCLRDYEGEINHAKRRIHDLNEQQEHILNENKNVVSHLTEAFEKK</sequence>
<feature type="coiled-coil region" evidence="1">
    <location>
        <begin position="16"/>
        <end position="43"/>
    </location>
</feature>
<dbReference type="EMBL" id="CAJOBJ010114182">
    <property type="protein sequence ID" value="CAF4645966.1"/>
    <property type="molecule type" value="Genomic_DNA"/>
</dbReference>
<dbReference type="Proteomes" id="UP000676336">
    <property type="component" value="Unassembled WGS sequence"/>
</dbReference>